<dbReference type="AlphaFoldDB" id="A0A0H5QI38"/>
<proteinExistence type="predicted"/>
<dbReference type="EMBL" id="HACM01001211">
    <property type="protein sequence ID" value="CRZ01653.1"/>
    <property type="molecule type" value="Transcribed_RNA"/>
</dbReference>
<name>A0A0H5QI38_9EUKA</name>
<organism evidence="1">
    <name type="scientific">Spongospora subterranea</name>
    <dbReference type="NCBI Taxonomy" id="70186"/>
    <lineage>
        <taxon>Eukaryota</taxon>
        <taxon>Sar</taxon>
        <taxon>Rhizaria</taxon>
        <taxon>Endomyxa</taxon>
        <taxon>Phytomyxea</taxon>
        <taxon>Plasmodiophorida</taxon>
        <taxon>Plasmodiophoridae</taxon>
        <taxon>Spongospora</taxon>
    </lineage>
</organism>
<dbReference type="SUPFAM" id="SSF54001">
    <property type="entry name" value="Cysteine proteinases"/>
    <property type="match status" value="1"/>
</dbReference>
<reference evidence="1" key="1">
    <citation type="submission" date="2015-04" db="EMBL/GenBank/DDBJ databases">
        <title>The genome sequence of the plant pathogenic Rhizarian Plasmodiophora brassicae reveals insights in its biotrophic life cycle and the origin of chitin synthesis.</title>
        <authorList>
            <person name="Schwelm A."/>
            <person name="Fogelqvist J."/>
            <person name="Knaust A."/>
            <person name="Julke S."/>
            <person name="Lilja T."/>
            <person name="Dhandapani V."/>
            <person name="Bonilla-Rosso G."/>
            <person name="Karlsson M."/>
            <person name="Shevchenko A."/>
            <person name="Choi S.R."/>
            <person name="Kim H.G."/>
            <person name="Park J.Y."/>
            <person name="Lim Y.P."/>
            <person name="Ludwig-Muller J."/>
            <person name="Dixelius C."/>
        </authorList>
    </citation>
    <scope>NUCLEOTIDE SEQUENCE</scope>
    <source>
        <tissue evidence="1">Potato root galls</tissue>
    </source>
</reference>
<evidence type="ECO:0000313" key="1">
    <source>
        <dbReference type="EMBL" id="CRZ01653.1"/>
    </source>
</evidence>
<accession>A0A0H5QI38</accession>
<dbReference type="Gene3D" id="3.90.1720.10">
    <property type="entry name" value="endopeptidase domain like (from Nostoc punctiforme)"/>
    <property type="match status" value="1"/>
</dbReference>
<dbReference type="InterPro" id="IPR038765">
    <property type="entry name" value="Papain-like_cys_pep_sf"/>
</dbReference>
<protein>
    <submittedName>
        <fullName evidence="1">Uncharacterized protein</fullName>
    </submittedName>
</protein>
<sequence length="319" mass="35908">MPNVDLHDLTQAVVRVVSPASLSLDRDVLNAEELAAEPCLERIRPGDLILVSTPGAFYRFARTLTQHQYDHIAAVVSNKMALHIGPNKARLLPSVRLLTRSRTPLVLRPNLSDEERAAFVAQLELMVGQDYNLIQVFDLIARLTLQRHFGLRLPGISREESPVRALICSQALMDALGRTNQEFQSLFKLSADQNRFGSASIQDFIRIHQRKPDLLSKVELPSWAETEPAEDEEQDIDDDVAIWSSSATLIRATLIHLVPEMFRARLRLALKQVDEGMRYLPVPVPTFVYFAILVAVCRRYPIPSLLALLPLLRPPSSKL</sequence>